<keyword evidence="2" id="KW-0472">Membrane</keyword>
<evidence type="ECO:0000259" key="3">
    <source>
        <dbReference type="PROSITE" id="PS50156"/>
    </source>
</evidence>
<evidence type="ECO:0000256" key="2">
    <source>
        <dbReference type="SAM" id="Phobius"/>
    </source>
</evidence>
<dbReference type="PANTHER" id="PTHR45727:SF2">
    <property type="entry name" value="NPC INTRACELLULAR CHOLESTEROL TRANSPORTER 1"/>
    <property type="match status" value="1"/>
</dbReference>
<dbReference type="PROSITE" id="PS50156">
    <property type="entry name" value="SSD"/>
    <property type="match status" value="1"/>
</dbReference>
<keyword evidence="5" id="KW-1185">Reference proteome</keyword>
<feature type="transmembrane region" description="Helical" evidence="2">
    <location>
        <begin position="486"/>
        <end position="506"/>
    </location>
</feature>
<feature type="compositionally biased region" description="Polar residues" evidence="1">
    <location>
        <begin position="987"/>
        <end position="997"/>
    </location>
</feature>
<evidence type="ECO:0000256" key="1">
    <source>
        <dbReference type="SAM" id="MobiDB-lite"/>
    </source>
</evidence>
<gene>
    <name evidence="4" type="ORF">RUM44_008972</name>
</gene>
<feature type="region of interest" description="Disordered" evidence="1">
    <location>
        <begin position="977"/>
        <end position="1020"/>
    </location>
</feature>
<dbReference type="Proteomes" id="UP001359485">
    <property type="component" value="Unassembled WGS sequence"/>
</dbReference>
<feature type="transmembrane region" description="Helical" evidence="2">
    <location>
        <begin position="813"/>
        <end position="838"/>
    </location>
</feature>
<comment type="caution">
    <text evidence="4">The sequence shown here is derived from an EMBL/GenBank/DDBJ whole genome shotgun (WGS) entry which is preliminary data.</text>
</comment>
<protein>
    <recommendedName>
        <fullName evidence="3">SSD domain-containing protein</fullName>
    </recommendedName>
</protein>
<feature type="transmembrane region" description="Helical" evidence="2">
    <location>
        <begin position="340"/>
        <end position="362"/>
    </location>
</feature>
<dbReference type="InterPro" id="IPR053958">
    <property type="entry name" value="HMGCR/SNAP/NPC1-like_SSD"/>
</dbReference>
<feature type="transmembrane region" description="Helical" evidence="2">
    <location>
        <begin position="303"/>
        <end position="334"/>
    </location>
</feature>
<keyword evidence="2" id="KW-0812">Transmembrane</keyword>
<dbReference type="Gene3D" id="1.20.1640.10">
    <property type="entry name" value="Multidrug efflux transporter AcrB transmembrane domain"/>
    <property type="match status" value="2"/>
</dbReference>
<feature type="transmembrane region" description="Helical" evidence="2">
    <location>
        <begin position="417"/>
        <end position="441"/>
    </location>
</feature>
<accession>A0ABR1ARF6</accession>
<feature type="transmembrane region" description="Helical" evidence="2">
    <location>
        <begin position="787"/>
        <end position="807"/>
    </location>
</feature>
<evidence type="ECO:0000313" key="5">
    <source>
        <dbReference type="Proteomes" id="UP001359485"/>
    </source>
</evidence>
<dbReference type="InterPro" id="IPR007811">
    <property type="entry name" value="RPC4"/>
</dbReference>
<dbReference type="SUPFAM" id="SSF82866">
    <property type="entry name" value="Multidrug efflux transporter AcrB transmembrane domain"/>
    <property type="match status" value="2"/>
</dbReference>
<reference evidence="4 5" key="1">
    <citation type="submission" date="2023-09" db="EMBL/GenBank/DDBJ databases">
        <title>Genomes of two closely related lineages of the louse Polyplax serrata with different host specificities.</title>
        <authorList>
            <person name="Martinu J."/>
            <person name="Tarabai H."/>
            <person name="Stefka J."/>
            <person name="Hypsa V."/>
        </authorList>
    </citation>
    <scope>NUCLEOTIDE SEQUENCE [LARGE SCALE GENOMIC DNA]</scope>
    <source>
        <strain evidence="4">98ZLc_SE</strain>
    </source>
</reference>
<sequence>MRIRLHKLEVVGANMEEQMEEAYARLGRLCASKPWMFIFAVLIFCFCLTPGVFFIKMTTDPIELWAKPSSQTRIYKDYYDTHFGPFYRTAQIILRSVDESTFIYNDTDSSLLIEFGPVFRPSFLLKMYQLQQSIVEISANGYTLKDLCFAPLSLGPKAEDSSECSVFGVWSYFQNDEDWIHREDYPQHLLLCFNNPYLPDECMAPWGGPVLPEIALGDFLKYGKDMYGKPLYERADALVLTFLLKNYVNKTLQAPAMAWETKFINICKEFEKKEKGIQISFATDRSITDELNRTSESDVLTILISYVAMFLYIVVFLALAVLSIGCSVGFFGYVGLPASLIIIEVVPFLILAIGVDNLFIITQSYQRLEVKPGESLSDRMGRMLALVGPSVTLTSASECCCFFLGALSSMPAVRAFALYAGLALFIDFIFQITCFISILSIDSRRQEANKFDVLCWLKSSTPIASDESFILMCFKNYMVPVVMNRYIRPIVIVSFFTLFCFSLASIPSLNLGLNQELSVSKNSYLYKYFTDLREVLSIGPPLYFIVKHSGLNYSQPKIQNLFCAASRCDSDSLTYQILMSSKSPEQTYIATPAASWLDDYLDWSSFDACCRMYPNNTFCPHANLSCEPCPKEEQVKKRPSPADFNRFISFFLSDNPDADCAKEGHPMYGSLVKLVPEKVDSEGFLRHRVDANAYMTYHTILRDSKDYYEALDSALKLGDRVTNILNDKITKMNLEISTEVFPYSVFHVFYEQYLTFYNDAILDLVLSFLAILITSCLLLGLDLWSALLLDITISMTTVNVAGFMYWWNIELNAISLVNLVLTIGIAVEFCSHLTHYFVQTVSSTRIERAAISLYNMGSSVFAGITLTKLIGIIVLAFAESQIFQNSCLGVQVMDDKKILTSVPIKQEGNASMAKKVLLSSATFPPLMNKHLSSARLPSFKPPRDLFLTGTVTGNSNSTFNFNSNTKSTKRTFMPNVHVTRRKGNCETPVTDSTPETNQKNKDKDKNKKGPYNKSKRNPNIVQTKGVFSEGLAPGRVKAYGSTSGDRVSENSQMLDKPKLNLTKAIHKQEEDSKLKSLLKDDFIDDPSQVPDINFIPKSLPLIYNVKATDPSDDLEKTFETLQVKNEKKVSHINIDKENNILSSDFDGNQGPKMLLFEFPSLLREAEDTAKKKKALKKQQCDANSVEEKYESLSSLGEGFFGYLRIHENGRAFLVVGKTIIPLCENRHGTRQEIMSAAVEKETLKGELISLGTIDSSFTCSANIFQGVKYA</sequence>
<feature type="compositionally biased region" description="Basic and acidic residues" evidence="1">
    <location>
        <begin position="998"/>
        <end position="1007"/>
    </location>
</feature>
<dbReference type="Pfam" id="PF22314">
    <property type="entry name" value="NPC1_MLD"/>
    <property type="match status" value="1"/>
</dbReference>
<feature type="domain" description="SSD" evidence="3">
    <location>
        <begin position="317"/>
        <end position="441"/>
    </location>
</feature>
<dbReference type="Pfam" id="PF12349">
    <property type="entry name" value="Sterol-sensing"/>
    <property type="match status" value="1"/>
</dbReference>
<organism evidence="4 5">
    <name type="scientific">Polyplax serrata</name>
    <name type="common">Common mouse louse</name>
    <dbReference type="NCBI Taxonomy" id="468196"/>
    <lineage>
        <taxon>Eukaryota</taxon>
        <taxon>Metazoa</taxon>
        <taxon>Ecdysozoa</taxon>
        <taxon>Arthropoda</taxon>
        <taxon>Hexapoda</taxon>
        <taxon>Insecta</taxon>
        <taxon>Pterygota</taxon>
        <taxon>Neoptera</taxon>
        <taxon>Paraneoptera</taxon>
        <taxon>Psocodea</taxon>
        <taxon>Troctomorpha</taxon>
        <taxon>Phthiraptera</taxon>
        <taxon>Anoplura</taxon>
        <taxon>Polyplacidae</taxon>
        <taxon>Polyplax</taxon>
    </lineage>
</organism>
<feature type="transmembrane region" description="Helical" evidence="2">
    <location>
        <begin position="859"/>
        <end position="878"/>
    </location>
</feature>
<dbReference type="InterPro" id="IPR000731">
    <property type="entry name" value="SSD"/>
</dbReference>
<keyword evidence="2" id="KW-1133">Transmembrane helix</keyword>
<dbReference type="EMBL" id="JAWJWF010000045">
    <property type="protein sequence ID" value="KAK6626499.1"/>
    <property type="molecule type" value="Genomic_DNA"/>
</dbReference>
<evidence type="ECO:0000313" key="4">
    <source>
        <dbReference type="EMBL" id="KAK6626499.1"/>
    </source>
</evidence>
<dbReference type="InterPro" id="IPR053956">
    <property type="entry name" value="NPC1_MLD"/>
</dbReference>
<name>A0ABR1ARF6_POLSC</name>
<dbReference type="Pfam" id="PF05132">
    <property type="entry name" value="RNA_pol_Rpc4"/>
    <property type="match status" value="1"/>
</dbReference>
<feature type="transmembrane region" description="Helical" evidence="2">
    <location>
        <begin position="383"/>
        <end position="405"/>
    </location>
</feature>
<dbReference type="PANTHER" id="PTHR45727">
    <property type="entry name" value="NPC INTRACELLULAR CHOLESTEROL TRANSPORTER 1"/>
    <property type="match status" value="1"/>
</dbReference>
<proteinExistence type="predicted"/>
<feature type="transmembrane region" description="Helical" evidence="2">
    <location>
        <begin position="35"/>
        <end position="55"/>
    </location>
</feature>
<feature type="transmembrane region" description="Helical" evidence="2">
    <location>
        <begin position="760"/>
        <end position="780"/>
    </location>
</feature>